<dbReference type="CDD" id="cd07026">
    <property type="entry name" value="Ribosomal_L20"/>
    <property type="match status" value="1"/>
</dbReference>
<gene>
    <name evidence="4 7" type="primary">rpl20</name>
</gene>
<sequence>MVRVKRGNVARVRRQKILKAAKGFYACTTFRVANERVMKSWKASYIGRKLRQRDFRRLWISHLNSALPTKYSRFIHQLKQNQIALNRKMLYQLSRLDQKGFEQLCSTLT</sequence>
<comment type="similarity">
    <text evidence="1 4 5">Belongs to the bacterial ribosomal protein bL20 family.</text>
</comment>
<keyword evidence="7" id="KW-0934">Plastid</keyword>
<dbReference type="GO" id="GO:0019843">
    <property type="term" value="F:rRNA binding"/>
    <property type="evidence" value="ECO:0007669"/>
    <property type="project" value="UniProtKB-UniRule"/>
</dbReference>
<dbReference type="GO" id="GO:1990904">
    <property type="term" value="C:ribonucleoprotein complex"/>
    <property type="evidence" value="ECO:0007669"/>
    <property type="project" value="UniProtKB-KW"/>
</dbReference>
<dbReference type="Pfam" id="PF00453">
    <property type="entry name" value="Ribosomal_L20"/>
    <property type="match status" value="1"/>
</dbReference>
<keyword evidence="4 6" id="KW-0699">rRNA-binding</keyword>
<evidence type="ECO:0000256" key="1">
    <source>
        <dbReference type="ARBA" id="ARBA00007698"/>
    </source>
</evidence>
<dbReference type="GO" id="GO:0003735">
    <property type="term" value="F:structural constituent of ribosome"/>
    <property type="evidence" value="ECO:0007669"/>
    <property type="project" value="InterPro"/>
</dbReference>
<evidence type="ECO:0000256" key="4">
    <source>
        <dbReference type="HAMAP-Rule" id="MF_00382"/>
    </source>
</evidence>
<evidence type="ECO:0000256" key="5">
    <source>
        <dbReference type="RuleBase" id="RU000561"/>
    </source>
</evidence>
<dbReference type="NCBIfam" id="TIGR01032">
    <property type="entry name" value="rplT_bact"/>
    <property type="match status" value="1"/>
</dbReference>
<keyword evidence="4 6" id="KW-0694">RNA-binding</keyword>
<dbReference type="SUPFAM" id="SSF74731">
    <property type="entry name" value="Ribosomal protein L20"/>
    <property type="match status" value="1"/>
</dbReference>
<organism evidence="7">
    <name type="scientific">Cyanidiaceae sp. MX-AZ01</name>
    <dbReference type="NCBI Taxonomy" id="1503164"/>
    <lineage>
        <taxon>Eukaryota</taxon>
        <taxon>Rhodophyta</taxon>
        <taxon>Bangiophyceae</taxon>
        <taxon>Cyanidiales</taxon>
        <taxon>Cyanidiaceae</taxon>
    </lineage>
</organism>
<evidence type="ECO:0000256" key="6">
    <source>
        <dbReference type="RuleBase" id="RU004311"/>
    </source>
</evidence>
<dbReference type="PRINTS" id="PR00062">
    <property type="entry name" value="RIBOSOMALL20"/>
</dbReference>
<dbReference type="Gene3D" id="6.10.160.10">
    <property type="match status" value="1"/>
</dbReference>
<dbReference type="PANTHER" id="PTHR10986">
    <property type="entry name" value="39S RIBOSOMAL PROTEIN L20"/>
    <property type="match status" value="1"/>
</dbReference>
<keyword evidence="3 4" id="KW-0687">Ribonucleoprotein</keyword>
<protein>
    <recommendedName>
        <fullName evidence="4">Large ribosomal subunit protein bL20c</fullName>
    </recommendedName>
</protein>
<comment type="subcellular location">
    <subcellularLocation>
        <location evidence="4">Plastid</location>
        <location evidence="4">Chloroplast</location>
    </subcellularLocation>
</comment>
<accession>A0A060A8U1</accession>
<evidence type="ECO:0000256" key="3">
    <source>
        <dbReference type="ARBA" id="ARBA00023274"/>
    </source>
</evidence>
<reference evidence="7" key="1">
    <citation type="submission" date="2014-03" db="EMBL/GenBank/DDBJ databases">
        <title>Metagenomic reconstruction of the complete chloroplast and mitochondrial genomes of a novel unicellular red alga from the Cyanidiaceae family.</title>
        <authorList>
            <person name="Servin-Garciduenas L.E."/>
            <person name="Martinez-Romero E."/>
        </authorList>
    </citation>
    <scope>NUCLEOTIDE SEQUENCE</scope>
    <source>
        <strain evidence="7">MX-AZ01</strain>
    </source>
</reference>
<dbReference type="HAMAP" id="MF_00382">
    <property type="entry name" value="Ribosomal_bL20"/>
    <property type="match status" value="1"/>
</dbReference>
<evidence type="ECO:0000256" key="2">
    <source>
        <dbReference type="ARBA" id="ARBA00022980"/>
    </source>
</evidence>
<dbReference type="InterPro" id="IPR005813">
    <property type="entry name" value="Ribosomal_bL20"/>
</dbReference>
<dbReference type="GO" id="GO:0009507">
    <property type="term" value="C:chloroplast"/>
    <property type="evidence" value="ECO:0007669"/>
    <property type="project" value="UniProtKB-SubCell"/>
</dbReference>
<dbReference type="GO" id="GO:0000027">
    <property type="term" value="P:ribosomal large subunit assembly"/>
    <property type="evidence" value="ECO:0007669"/>
    <property type="project" value="UniProtKB-UniRule"/>
</dbReference>
<keyword evidence="2 4" id="KW-0689">Ribosomal protein</keyword>
<keyword evidence="7" id="KW-0150">Chloroplast</keyword>
<dbReference type="EMBL" id="KJ569775">
    <property type="protein sequence ID" value="AIA61190.1"/>
    <property type="molecule type" value="Genomic_DNA"/>
</dbReference>
<proteinExistence type="inferred from homology"/>
<dbReference type="InterPro" id="IPR035566">
    <property type="entry name" value="Ribosomal_protein_bL20_C"/>
</dbReference>
<dbReference type="GO" id="GO:0006412">
    <property type="term" value="P:translation"/>
    <property type="evidence" value="ECO:0007669"/>
    <property type="project" value="InterPro"/>
</dbReference>
<geneLocation type="chloroplast" evidence="7"/>
<comment type="function">
    <text evidence="4 6">Binds directly to 23S ribosomal RNA and is necessary for the in vitro assembly process of the 50S ribosomal subunit. It is not involved in the protein synthesizing functions of that subunit.</text>
</comment>
<evidence type="ECO:0000313" key="7">
    <source>
        <dbReference type="EMBL" id="AIA61190.1"/>
    </source>
</evidence>
<dbReference type="GO" id="GO:0005840">
    <property type="term" value="C:ribosome"/>
    <property type="evidence" value="ECO:0007669"/>
    <property type="project" value="UniProtKB-KW"/>
</dbReference>
<dbReference type="AlphaFoldDB" id="A0A060A8U1"/>
<name>A0A060A8U1_9RHOD</name>
<dbReference type="Gene3D" id="1.10.1900.20">
    <property type="entry name" value="Ribosomal protein L20"/>
    <property type="match status" value="1"/>
</dbReference>